<keyword evidence="2" id="KW-0808">Transferase</keyword>
<sequence length="500" mass="56301">MITTPIICFDHHHHSFIQLRLGSRCCANCARLCPVLQPPLYLQCISGSALLCRYNQRLAFGKKQYTSDLILQSSRNGFQKADGADLTAALVMGIMLVATFIFSIGAIIQKNHVTIGLVILNYILVADAVVVLVIGSFVWTSCCGYFNGSDAVEPSTFCTSSQIAFTNALDPSDVNNADSFCVTKVTAFTDYTLNQMFSYTYGFMPIVLGLLLFSLCVINKRKEDERFKKIDAKRDCLLFFPHSEISVLYRRSLLSDTTYIFSFASQGLLRFSSLHFFVLHNFCQEIIRCLFRSPMPKARKRKAPITGIGTTSDTNSSKSESSRAVIRRFHVLLKQQTQLQKSIIQDISKKTELADVEREIRELGGLESYQRMSVIGQGTDRGGGSEKVLIRWLKDKELHTTKKKLQLLEVGALKPDNYAGCSSWIQAKPIDLNSRHPSIVEQDFLLLDQEQNSEKWDLWIEGACFVSHINFYWKAVTYSLLFLYLVSVTPVISISIDSPT</sequence>
<dbReference type="Pfam" id="PF11968">
    <property type="entry name" value="Bmt2"/>
    <property type="match status" value="1"/>
</dbReference>
<accession>A0A1Q3DYF9</accession>
<keyword evidence="4" id="KW-0472">Membrane</keyword>
<feature type="transmembrane region" description="Helical" evidence="4">
    <location>
        <begin position="475"/>
        <end position="496"/>
    </location>
</feature>
<name>A0A1Q3DYF9_LENED</name>
<comment type="caution">
    <text evidence="5">The sequence shown here is derived from an EMBL/GenBank/DDBJ whole genome shotgun (WGS) entry which is preliminary data.</text>
</comment>
<keyword evidence="4" id="KW-0812">Transmembrane</keyword>
<evidence type="ECO:0000256" key="2">
    <source>
        <dbReference type="ARBA" id="ARBA00022679"/>
    </source>
</evidence>
<dbReference type="GO" id="GO:0016433">
    <property type="term" value="F:rRNA (adenine) methyltransferase activity"/>
    <property type="evidence" value="ECO:0007669"/>
    <property type="project" value="TreeGrafter"/>
</dbReference>
<evidence type="ECO:0000256" key="3">
    <source>
        <dbReference type="ARBA" id="ARBA00022691"/>
    </source>
</evidence>
<reference evidence="5 6" key="1">
    <citation type="submission" date="2016-08" db="EMBL/GenBank/DDBJ databases">
        <authorList>
            <consortium name="Lentinula edodes genome sequencing consortium"/>
            <person name="Sakamoto Y."/>
            <person name="Nakade K."/>
            <person name="Sato S."/>
            <person name="Yoshida Y."/>
            <person name="Miyazaki K."/>
            <person name="Natsume S."/>
            <person name="Konno N."/>
        </authorList>
    </citation>
    <scope>NUCLEOTIDE SEQUENCE [LARGE SCALE GENOMIC DNA]</scope>
    <source>
        <strain evidence="5 6">NBRC 111202</strain>
    </source>
</reference>
<evidence type="ECO:0000256" key="1">
    <source>
        <dbReference type="ARBA" id="ARBA00022603"/>
    </source>
</evidence>
<keyword evidence="4" id="KW-1133">Transmembrane helix</keyword>
<keyword evidence="6" id="KW-1185">Reference proteome</keyword>
<dbReference type="PANTHER" id="PTHR21008">
    <property type="entry name" value="S-ADENOSYLMETHIONINE SENSOR UPSTREAM OF MTORC1-RELATED"/>
    <property type="match status" value="1"/>
</dbReference>
<feature type="transmembrane region" description="Helical" evidence="4">
    <location>
        <begin position="86"/>
        <end position="108"/>
    </location>
</feature>
<dbReference type="InterPro" id="IPR021867">
    <property type="entry name" value="Bmt2/SAMTOR"/>
</dbReference>
<proteinExistence type="predicted"/>
<organism evidence="5 6">
    <name type="scientific">Lentinula edodes</name>
    <name type="common">Shiitake mushroom</name>
    <name type="synonym">Lentinus edodes</name>
    <dbReference type="NCBI Taxonomy" id="5353"/>
    <lineage>
        <taxon>Eukaryota</taxon>
        <taxon>Fungi</taxon>
        <taxon>Dikarya</taxon>
        <taxon>Basidiomycota</taxon>
        <taxon>Agaricomycotina</taxon>
        <taxon>Agaricomycetes</taxon>
        <taxon>Agaricomycetidae</taxon>
        <taxon>Agaricales</taxon>
        <taxon>Marasmiineae</taxon>
        <taxon>Omphalotaceae</taxon>
        <taxon>Lentinula</taxon>
    </lineage>
</organism>
<dbReference type="GO" id="GO:0005730">
    <property type="term" value="C:nucleolus"/>
    <property type="evidence" value="ECO:0007669"/>
    <property type="project" value="TreeGrafter"/>
</dbReference>
<feature type="transmembrane region" description="Helical" evidence="4">
    <location>
        <begin position="199"/>
        <end position="218"/>
    </location>
</feature>
<keyword evidence="1" id="KW-0489">Methyltransferase</keyword>
<dbReference type="STRING" id="5353.A0A1Q3DYF9"/>
<evidence type="ECO:0000256" key="4">
    <source>
        <dbReference type="SAM" id="Phobius"/>
    </source>
</evidence>
<evidence type="ECO:0000313" key="5">
    <source>
        <dbReference type="EMBL" id="GAW00042.1"/>
    </source>
</evidence>
<feature type="transmembrane region" description="Helical" evidence="4">
    <location>
        <begin position="115"/>
        <end position="139"/>
    </location>
</feature>
<dbReference type="PANTHER" id="PTHR21008:SF1">
    <property type="entry name" value="25S RRNA (ADENINE(2142)-N(1))-METHYLTRANSFERASE"/>
    <property type="match status" value="1"/>
</dbReference>
<gene>
    <name evidence="5" type="ORF">LENED_001534</name>
</gene>
<dbReference type="Proteomes" id="UP000188533">
    <property type="component" value="Unassembled WGS sequence"/>
</dbReference>
<evidence type="ECO:0000313" key="6">
    <source>
        <dbReference type="Proteomes" id="UP000188533"/>
    </source>
</evidence>
<dbReference type="AlphaFoldDB" id="A0A1Q3DYF9"/>
<dbReference type="EMBL" id="BDGU01000022">
    <property type="protein sequence ID" value="GAW00042.1"/>
    <property type="molecule type" value="Genomic_DNA"/>
</dbReference>
<keyword evidence="3" id="KW-0949">S-adenosyl-L-methionine</keyword>
<protein>
    <submittedName>
        <fullName evidence="5">Nucleolus protein</fullName>
    </submittedName>
</protein>
<reference evidence="5 6" key="2">
    <citation type="submission" date="2017-02" db="EMBL/GenBank/DDBJ databases">
        <title>A genome survey and senescence transcriptome analysis in Lentinula edodes.</title>
        <authorList>
            <person name="Sakamoto Y."/>
            <person name="Nakade K."/>
            <person name="Sato S."/>
            <person name="Yoshida Y."/>
            <person name="Miyazaki K."/>
            <person name="Natsume S."/>
            <person name="Konno N."/>
        </authorList>
    </citation>
    <scope>NUCLEOTIDE SEQUENCE [LARGE SCALE GENOMIC DNA]</scope>
    <source>
        <strain evidence="5 6">NBRC 111202</strain>
    </source>
</reference>